<feature type="transmembrane region" description="Helical" evidence="13">
    <location>
        <begin position="96"/>
        <end position="114"/>
    </location>
</feature>
<dbReference type="GO" id="GO:0006099">
    <property type="term" value="P:tricarboxylic acid cycle"/>
    <property type="evidence" value="ECO:0007669"/>
    <property type="project" value="InterPro"/>
</dbReference>
<dbReference type="InterPro" id="IPR039023">
    <property type="entry name" value="SdhC_prok"/>
</dbReference>
<keyword evidence="6 13" id="KW-0812">Transmembrane</keyword>
<protein>
    <recommendedName>
        <fullName evidence="4">Succinate dehydrogenase cytochrome b556 subunit</fullName>
    </recommendedName>
</protein>
<feature type="binding site" description="axial binding residue" evidence="12">
    <location>
        <position position="75"/>
    </location>
    <ligand>
        <name>heme</name>
        <dbReference type="ChEBI" id="CHEBI:30413"/>
        <note>ligand shared with second transmembrane subunit</note>
    </ligand>
    <ligandPart>
        <name>Fe</name>
        <dbReference type="ChEBI" id="CHEBI:18248"/>
    </ligandPart>
</feature>
<feature type="transmembrane region" description="Helical" evidence="13">
    <location>
        <begin position="63"/>
        <end position="84"/>
    </location>
</feature>
<dbReference type="PIRSF" id="PIRSF000178">
    <property type="entry name" value="SDH_cyt_b560"/>
    <property type="match status" value="1"/>
</dbReference>
<keyword evidence="7 12" id="KW-0479">Metal-binding</keyword>
<accession>A0A1X7BR80</accession>
<dbReference type="Gene3D" id="1.20.1300.10">
    <property type="entry name" value="Fumarate reductase/succinate dehydrogenase, transmembrane subunit"/>
    <property type="match status" value="1"/>
</dbReference>
<comment type="subunit">
    <text evidence="11">Part of an enzyme complex containing four subunits: a flavoprotein, an iron-sulfur protein, plus two membrane-anchoring proteins, SdhC and SdhD. The complex can form homotrimers.</text>
</comment>
<comment type="subcellular location">
    <subcellularLocation>
        <location evidence="2">Membrane</location>
    </subcellularLocation>
</comment>
<evidence type="ECO:0000256" key="13">
    <source>
        <dbReference type="SAM" id="Phobius"/>
    </source>
</evidence>
<feature type="transmembrane region" description="Helical" evidence="13">
    <location>
        <begin position="23"/>
        <end position="42"/>
    </location>
</feature>
<evidence type="ECO:0000256" key="10">
    <source>
        <dbReference type="ARBA" id="ARBA00023136"/>
    </source>
</evidence>
<evidence type="ECO:0000313" key="15">
    <source>
        <dbReference type="Proteomes" id="UP000193224"/>
    </source>
</evidence>
<gene>
    <name evidence="14" type="ORF">ROA7745_01516</name>
</gene>
<dbReference type="Pfam" id="PF01127">
    <property type="entry name" value="Sdh_cyt"/>
    <property type="match status" value="1"/>
</dbReference>
<dbReference type="Proteomes" id="UP000193224">
    <property type="component" value="Unassembled WGS sequence"/>
</dbReference>
<dbReference type="PANTHER" id="PTHR41910:SF1">
    <property type="entry name" value="SUCCINATE DEHYDROGENASE HYDROPHOBIC MEMBRANE ANCHOR SUBUNIT"/>
    <property type="match status" value="1"/>
</dbReference>
<dbReference type="NCBIfam" id="TIGR02970">
    <property type="entry name" value="succ_dehyd_cytB"/>
    <property type="match status" value="1"/>
</dbReference>
<evidence type="ECO:0000256" key="9">
    <source>
        <dbReference type="ARBA" id="ARBA00023004"/>
    </source>
</evidence>
<dbReference type="AlphaFoldDB" id="A0A1X7BR80"/>
<keyword evidence="8 13" id="KW-1133">Transmembrane helix</keyword>
<dbReference type="OrthoDB" id="7364127at2"/>
<dbReference type="EMBL" id="FWXB01000004">
    <property type="protein sequence ID" value="SMC11699.1"/>
    <property type="molecule type" value="Genomic_DNA"/>
</dbReference>
<evidence type="ECO:0000256" key="11">
    <source>
        <dbReference type="ARBA" id="ARBA00025912"/>
    </source>
</evidence>
<proteinExistence type="inferred from homology"/>
<evidence type="ECO:0000313" key="14">
    <source>
        <dbReference type="EMBL" id="SMC11699.1"/>
    </source>
</evidence>
<evidence type="ECO:0000256" key="4">
    <source>
        <dbReference type="ARBA" id="ARBA00020076"/>
    </source>
</evidence>
<dbReference type="InterPro" id="IPR014314">
    <property type="entry name" value="Succ_DH_cytb556"/>
</dbReference>
<evidence type="ECO:0000256" key="1">
    <source>
        <dbReference type="ARBA" id="ARBA00004050"/>
    </source>
</evidence>
<evidence type="ECO:0000256" key="8">
    <source>
        <dbReference type="ARBA" id="ARBA00022989"/>
    </source>
</evidence>
<dbReference type="InterPro" id="IPR034804">
    <property type="entry name" value="SQR/QFR_C/D"/>
</dbReference>
<dbReference type="GO" id="GO:0016020">
    <property type="term" value="C:membrane"/>
    <property type="evidence" value="ECO:0007669"/>
    <property type="project" value="UniProtKB-SubCell"/>
</dbReference>
<keyword evidence="10 13" id="KW-0472">Membrane</keyword>
<reference evidence="14 15" key="1">
    <citation type="submission" date="2017-03" db="EMBL/GenBank/DDBJ databases">
        <authorList>
            <person name="Afonso C.L."/>
            <person name="Miller P.J."/>
            <person name="Scott M.A."/>
            <person name="Spackman E."/>
            <person name="Goraichik I."/>
            <person name="Dimitrov K.M."/>
            <person name="Suarez D.L."/>
            <person name="Swayne D.E."/>
        </authorList>
    </citation>
    <scope>NUCLEOTIDE SEQUENCE [LARGE SCALE GENOMIC DNA]</scope>
    <source>
        <strain evidence="14 15">CECT 7745</strain>
    </source>
</reference>
<dbReference type="InterPro" id="IPR000701">
    <property type="entry name" value="SuccDH_FuR_B_TM-su"/>
</dbReference>
<evidence type="ECO:0000256" key="6">
    <source>
        <dbReference type="ARBA" id="ARBA00022692"/>
    </source>
</evidence>
<evidence type="ECO:0000256" key="3">
    <source>
        <dbReference type="ARBA" id="ARBA00007244"/>
    </source>
</evidence>
<evidence type="ECO:0000256" key="2">
    <source>
        <dbReference type="ARBA" id="ARBA00004370"/>
    </source>
</evidence>
<evidence type="ECO:0000256" key="5">
    <source>
        <dbReference type="ARBA" id="ARBA00022617"/>
    </source>
</evidence>
<keyword evidence="5 12" id="KW-0349">Heme</keyword>
<comment type="cofactor">
    <cofactor evidence="12">
        <name>heme</name>
        <dbReference type="ChEBI" id="CHEBI:30413"/>
    </cofactor>
    <text evidence="12">The heme is bound between the two transmembrane subunits.</text>
</comment>
<dbReference type="RefSeq" id="WP_085799661.1">
    <property type="nucleotide sequence ID" value="NZ_FWXB01000004.1"/>
</dbReference>
<dbReference type="GO" id="GO:0009055">
    <property type="term" value="F:electron transfer activity"/>
    <property type="evidence" value="ECO:0007669"/>
    <property type="project" value="InterPro"/>
</dbReference>
<keyword evidence="9 12" id="KW-0408">Iron</keyword>
<evidence type="ECO:0000256" key="12">
    <source>
        <dbReference type="PIRSR" id="PIRSR000178-1"/>
    </source>
</evidence>
<comment type="similarity">
    <text evidence="3">Belongs to the cytochrome b560 family.</text>
</comment>
<name>A0A1X7BR80_9RHOB</name>
<dbReference type="PANTHER" id="PTHR41910">
    <property type="entry name" value="SUCCINATE DEHYDROGENASE 2 MEMBRANE SUBUNIT SDHC"/>
    <property type="match status" value="1"/>
</dbReference>
<organism evidence="14 15">
    <name type="scientific">Roseovarius aestuarii</name>
    <dbReference type="NCBI Taxonomy" id="475083"/>
    <lineage>
        <taxon>Bacteria</taxon>
        <taxon>Pseudomonadati</taxon>
        <taxon>Pseudomonadota</taxon>
        <taxon>Alphaproteobacteria</taxon>
        <taxon>Rhodobacterales</taxon>
        <taxon>Roseobacteraceae</taxon>
        <taxon>Roseovarius</taxon>
    </lineage>
</organism>
<comment type="function">
    <text evidence="1">Membrane-anchoring subunit of succinate dehydrogenase (SDH).</text>
</comment>
<dbReference type="GO" id="GO:0046872">
    <property type="term" value="F:metal ion binding"/>
    <property type="evidence" value="ECO:0007669"/>
    <property type="project" value="UniProtKB-KW"/>
</dbReference>
<keyword evidence="15" id="KW-1185">Reference proteome</keyword>
<evidence type="ECO:0000256" key="7">
    <source>
        <dbReference type="ARBA" id="ARBA00022723"/>
    </source>
</evidence>
<sequence>MKAAQGITSRAHPLWLAYMLHRLSGLGLALFLPFHFWVLSMAMTDPARLDGFLRLTDTGLVKLVEFGLVFLLAVHLFGGLRLIAMEWLPWSAPQKTLAASVAALSFLIAALFFMKAI</sequence>
<dbReference type="SUPFAM" id="SSF81343">
    <property type="entry name" value="Fumarate reductase respiratory complex transmembrane subunits"/>
    <property type="match status" value="1"/>
</dbReference>